<keyword evidence="1" id="KW-0863">Zinc-finger</keyword>
<accession>A0AAV5CLX3</accession>
<keyword evidence="6" id="KW-1185">Reference proteome</keyword>
<feature type="region of interest" description="Disordered" evidence="3">
    <location>
        <begin position="980"/>
        <end position="1025"/>
    </location>
</feature>
<dbReference type="InterPro" id="IPR046527">
    <property type="entry name" value="PIR2-like_helical"/>
</dbReference>
<dbReference type="PANTHER" id="PTHR46405:SF3">
    <property type="entry name" value="RING_U-BOX SUPERFAMILY PROTEIN"/>
    <property type="match status" value="1"/>
</dbReference>
<proteinExistence type="predicted"/>
<dbReference type="Proteomes" id="UP001054889">
    <property type="component" value="Unassembled WGS sequence"/>
</dbReference>
<feature type="coiled-coil region" evidence="2">
    <location>
        <begin position="786"/>
        <end position="883"/>
    </location>
</feature>
<sequence>MAARVLGEAPALSVVEDDSLVLAGPLLQVGRVGCHRHRPRQLALVPPPPPVAARAPLCAYSRIRPSSSCSVARHEARRSSEGGRRESNLTTLTEDALSHAVEEWNILATRDKCLYSSYNSTRRKTAIIRLRRSPAAGAAPHLRRAPQVRFRLSDGEFASATLLCKYNKSAGGNMQKEPGIFRFEECWLVRDECRPFVVNNWTADTGDKAIGKHAYAYYKNLFKRDERSNIRLLKGGGVKLKPKELQLLWTRNMVELIDHVVITSQEEVRIVLLGASATLWAIWLIRNKTNSSKKFTTYPIEIVSQVSSSLQSWASLQKQEDKELVLSFAARLKEAALKSYRDNWLPDGELSALQAQRKAQPSPEASLPYPHGLTFLPSVSDPLAISAHTSTWYPRRPPHPHLRSHRPNPTAAAFPPLRWAGQTRERGSRASRKGRPVRAGPAAAASDPDPASGGDSAPRARDKADELEDRLLKRLEEAYAAALARLADLGHEEEAALEAVLRAGHCYGKLEDPVANIVDNARTYLSNPGHAGGTGGFADLRRLEEYSLAGLVCLLQSSRPTLTRAEAMWCLLSSDLRLEEAIAIGASLNRKTSPAGAPVVSDDRPPAMTDAAQRGCSSQHTTTAAAGPDPALFDPETFMKLAIRQGPANAAGVISCIKTSASGWSRSGGAAPEGHPKESFAKKVTTEELIESVVSELQALDIDKKDPPDANPDPKNQMVRDLIKQTREMEAQLKERKEWAQGKAIQAARKLGADLTELRVLRMEHDENQRRKKEKQVMEDDTLKRLAQLETELKKKSGQLDRSNATAQRLEMENAEIRAEMEAAKLSASETERQCQSLARKEKKDNKKLETWERQKAKLKEVIAECKTKITQAERELVEVNKAIKHGESTSSCCLHPNQLELCSTLNLYYLFGFQIKIREDTKTKEENIALLEEERRKREAAKVNADRRLEELRRKKQVESQCYKDDLHRLQDELSRLQKSTGANVPTFPSTNPPGTINRSTTRAPKQPIQRPPPASNRPPQPTQKLSHRRQCVVCKEEDACVILLQCAHQVLCVSCNKLQEDKGVARCPCCSAKVEERIRVFGASSN</sequence>
<dbReference type="PANTHER" id="PTHR46405">
    <property type="entry name" value="OS05G0141500 PROTEIN"/>
    <property type="match status" value="1"/>
</dbReference>
<evidence type="ECO:0000256" key="2">
    <source>
        <dbReference type="SAM" id="Coils"/>
    </source>
</evidence>
<organism evidence="5 6">
    <name type="scientific">Eleusine coracana subsp. coracana</name>
    <dbReference type="NCBI Taxonomy" id="191504"/>
    <lineage>
        <taxon>Eukaryota</taxon>
        <taxon>Viridiplantae</taxon>
        <taxon>Streptophyta</taxon>
        <taxon>Embryophyta</taxon>
        <taxon>Tracheophyta</taxon>
        <taxon>Spermatophyta</taxon>
        <taxon>Magnoliopsida</taxon>
        <taxon>Liliopsida</taxon>
        <taxon>Poales</taxon>
        <taxon>Poaceae</taxon>
        <taxon>PACMAD clade</taxon>
        <taxon>Chloridoideae</taxon>
        <taxon>Cynodonteae</taxon>
        <taxon>Eleusininae</taxon>
        <taxon>Eleusine</taxon>
    </lineage>
</organism>
<evidence type="ECO:0000256" key="1">
    <source>
        <dbReference type="PROSITE-ProRule" id="PRU00175"/>
    </source>
</evidence>
<comment type="caution">
    <text evidence="5">The sequence shown here is derived from an EMBL/GenBank/DDBJ whole genome shotgun (WGS) entry which is preliminary data.</text>
</comment>
<name>A0AAV5CLX3_ELECO</name>
<feature type="compositionally biased region" description="Low complexity" evidence="3">
    <location>
        <begin position="439"/>
        <end position="457"/>
    </location>
</feature>
<dbReference type="InterPro" id="IPR013083">
    <property type="entry name" value="Znf_RING/FYVE/PHD"/>
</dbReference>
<evidence type="ECO:0000256" key="3">
    <source>
        <dbReference type="SAM" id="MobiDB-lite"/>
    </source>
</evidence>
<dbReference type="Pfam" id="PF20235">
    <property type="entry name" value="PIR2-like_helical"/>
    <property type="match status" value="1"/>
</dbReference>
<gene>
    <name evidence="5" type="primary">ga15999</name>
    <name evidence="5" type="ORF">PR202_ga15999</name>
</gene>
<keyword evidence="1" id="KW-0862">Zinc</keyword>
<protein>
    <recommendedName>
        <fullName evidence="4">RING-type domain-containing protein</fullName>
    </recommendedName>
</protein>
<evidence type="ECO:0000313" key="5">
    <source>
        <dbReference type="EMBL" id="GJM98946.1"/>
    </source>
</evidence>
<reference evidence="5" key="1">
    <citation type="journal article" date="2018" name="DNA Res.">
        <title>Multiple hybrid de novo genome assembly of finger millet, an orphan allotetraploid crop.</title>
        <authorList>
            <person name="Hatakeyama M."/>
            <person name="Aluri S."/>
            <person name="Balachadran M.T."/>
            <person name="Sivarajan S.R."/>
            <person name="Patrignani A."/>
            <person name="Gruter S."/>
            <person name="Poveda L."/>
            <person name="Shimizu-Inatsugi R."/>
            <person name="Baeten J."/>
            <person name="Francoijs K.J."/>
            <person name="Nataraja K.N."/>
            <person name="Reddy Y.A.N."/>
            <person name="Phadnis S."/>
            <person name="Ravikumar R.L."/>
            <person name="Schlapbach R."/>
            <person name="Sreeman S.M."/>
            <person name="Shimizu K.K."/>
        </authorList>
    </citation>
    <scope>NUCLEOTIDE SEQUENCE</scope>
</reference>
<feature type="domain" description="RING-type" evidence="4">
    <location>
        <begin position="1033"/>
        <end position="1073"/>
    </location>
</feature>
<dbReference type="GO" id="GO:0008270">
    <property type="term" value="F:zinc ion binding"/>
    <property type="evidence" value="ECO:0007669"/>
    <property type="project" value="UniProtKB-KW"/>
</dbReference>
<reference evidence="5" key="2">
    <citation type="submission" date="2021-12" db="EMBL/GenBank/DDBJ databases">
        <title>Resequencing data analysis of finger millet.</title>
        <authorList>
            <person name="Hatakeyama M."/>
            <person name="Aluri S."/>
            <person name="Balachadran M.T."/>
            <person name="Sivarajan S.R."/>
            <person name="Poveda L."/>
            <person name="Shimizu-Inatsugi R."/>
            <person name="Schlapbach R."/>
            <person name="Sreeman S.M."/>
            <person name="Shimizu K.K."/>
        </authorList>
    </citation>
    <scope>NUCLEOTIDE SEQUENCE</scope>
</reference>
<dbReference type="PROSITE" id="PS50089">
    <property type="entry name" value="ZF_RING_2"/>
    <property type="match status" value="1"/>
</dbReference>
<dbReference type="Pfam" id="PF13920">
    <property type="entry name" value="zf-C3HC4_3"/>
    <property type="match status" value="1"/>
</dbReference>
<feature type="compositionally biased region" description="Pro residues" evidence="3">
    <location>
        <begin position="1011"/>
        <end position="1023"/>
    </location>
</feature>
<dbReference type="CDD" id="cd23128">
    <property type="entry name" value="RING-HC_MIP1-like"/>
    <property type="match status" value="1"/>
</dbReference>
<feature type="compositionally biased region" description="Polar residues" evidence="3">
    <location>
        <begin position="980"/>
        <end position="1005"/>
    </location>
</feature>
<feature type="region of interest" description="Disordered" evidence="3">
    <location>
        <begin position="591"/>
        <end position="631"/>
    </location>
</feature>
<keyword evidence="1" id="KW-0479">Metal-binding</keyword>
<dbReference type="Gene3D" id="3.30.40.10">
    <property type="entry name" value="Zinc/RING finger domain, C3HC4 (zinc finger)"/>
    <property type="match status" value="1"/>
</dbReference>
<evidence type="ECO:0000313" key="6">
    <source>
        <dbReference type="Proteomes" id="UP001054889"/>
    </source>
</evidence>
<dbReference type="InterPro" id="IPR046934">
    <property type="entry name" value="PIR2-like"/>
</dbReference>
<dbReference type="AlphaFoldDB" id="A0AAV5CLX3"/>
<keyword evidence="2" id="KW-0175">Coiled coil</keyword>
<dbReference type="EMBL" id="BQKI01000007">
    <property type="protein sequence ID" value="GJM98946.1"/>
    <property type="molecule type" value="Genomic_DNA"/>
</dbReference>
<feature type="region of interest" description="Disordered" evidence="3">
    <location>
        <begin position="390"/>
        <end position="464"/>
    </location>
</feature>
<evidence type="ECO:0000259" key="4">
    <source>
        <dbReference type="PROSITE" id="PS50089"/>
    </source>
</evidence>
<dbReference type="InterPro" id="IPR001841">
    <property type="entry name" value="Znf_RING"/>
</dbReference>
<feature type="compositionally biased region" description="Polar residues" evidence="3">
    <location>
        <begin position="615"/>
        <end position="624"/>
    </location>
</feature>
<feature type="compositionally biased region" description="Basic residues" evidence="3">
    <location>
        <begin position="396"/>
        <end position="406"/>
    </location>
</feature>